<evidence type="ECO:0000313" key="2">
    <source>
        <dbReference type="Proteomes" id="UP000467841"/>
    </source>
</evidence>
<comment type="caution">
    <text evidence="1">The sequence shown here is derived from an EMBL/GenBank/DDBJ whole genome shotgun (WGS) entry which is preliminary data.</text>
</comment>
<evidence type="ECO:0000313" key="1">
    <source>
        <dbReference type="EMBL" id="CAA7017858.1"/>
    </source>
</evidence>
<dbReference type="AlphaFoldDB" id="A0A6D2HV87"/>
<sequence>MYPRITAHTLWYKAPHRCPPLFQDAWLVKPPTMDWGKSNLYLPHIQQTPTPSKRIHYGAPHTFHNPSTLLVLHAYGGRSEAPTVMDVTSGDARTDGGRLY</sequence>
<dbReference type="Proteomes" id="UP000467841">
    <property type="component" value="Unassembled WGS sequence"/>
</dbReference>
<gene>
    <name evidence="1" type="ORF">MERR_LOCUS5093</name>
</gene>
<name>A0A6D2HV87_9BRAS</name>
<reference evidence="1" key="1">
    <citation type="submission" date="2020-01" db="EMBL/GenBank/DDBJ databases">
        <authorList>
            <person name="Mishra B."/>
        </authorList>
    </citation>
    <scope>NUCLEOTIDE SEQUENCE [LARGE SCALE GENOMIC DNA]</scope>
</reference>
<protein>
    <submittedName>
        <fullName evidence="1">Uncharacterized protein</fullName>
    </submittedName>
</protein>
<keyword evidence="2" id="KW-1185">Reference proteome</keyword>
<proteinExistence type="predicted"/>
<accession>A0A6D2HV87</accession>
<organism evidence="1 2">
    <name type="scientific">Microthlaspi erraticum</name>
    <dbReference type="NCBI Taxonomy" id="1685480"/>
    <lineage>
        <taxon>Eukaryota</taxon>
        <taxon>Viridiplantae</taxon>
        <taxon>Streptophyta</taxon>
        <taxon>Embryophyta</taxon>
        <taxon>Tracheophyta</taxon>
        <taxon>Spermatophyta</taxon>
        <taxon>Magnoliopsida</taxon>
        <taxon>eudicotyledons</taxon>
        <taxon>Gunneridae</taxon>
        <taxon>Pentapetalae</taxon>
        <taxon>rosids</taxon>
        <taxon>malvids</taxon>
        <taxon>Brassicales</taxon>
        <taxon>Brassicaceae</taxon>
        <taxon>Coluteocarpeae</taxon>
        <taxon>Microthlaspi</taxon>
    </lineage>
</organism>
<dbReference type="EMBL" id="CACVBM020000333">
    <property type="protein sequence ID" value="CAA7017858.1"/>
    <property type="molecule type" value="Genomic_DNA"/>
</dbReference>